<comment type="caution">
    <text evidence="2">The sequence shown here is derived from an EMBL/GenBank/DDBJ whole genome shotgun (WGS) entry which is preliminary data.</text>
</comment>
<feature type="region of interest" description="Disordered" evidence="1">
    <location>
        <begin position="29"/>
        <end position="64"/>
    </location>
</feature>
<sequence length="64" mass="6912">MVNFGEIKRKLDQNEEKVEQALDKAGDAAKKKFAGHDSQIDGALDKAKDAIGEKNSDRTDGPPA</sequence>
<dbReference type="EMBL" id="JAFBBK010000001">
    <property type="protein sequence ID" value="MBM7413987.1"/>
    <property type="molecule type" value="Genomic_DNA"/>
</dbReference>
<name>A0ABS2KPV8_9NOCA</name>
<gene>
    <name evidence="2" type="ORF">JOE42_000720</name>
</gene>
<evidence type="ECO:0000313" key="2">
    <source>
        <dbReference type="EMBL" id="MBM7413987.1"/>
    </source>
</evidence>
<dbReference type="Proteomes" id="UP000703038">
    <property type="component" value="Unassembled WGS sequence"/>
</dbReference>
<dbReference type="RefSeq" id="WP_037183861.1">
    <property type="nucleotide sequence ID" value="NZ_JAFBBK010000001.1"/>
</dbReference>
<keyword evidence="3" id="KW-1185">Reference proteome</keyword>
<organism evidence="2 3">
    <name type="scientific">Rhodococcoides corynebacterioides</name>
    <dbReference type="NCBI Taxonomy" id="53972"/>
    <lineage>
        <taxon>Bacteria</taxon>
        <taxon>Bacillati</taxon>
        <taxon>Actinomycetota</taxon>
        <taxon>Actinomycetes</taxon>
        <taxon>Mycobacteriales</taxon>
        <taxon>Nocardiaceae</taxon>
        <taxon>Rhodococcoides</taxon>
    </lineage>
</organism>
<evidence type="ECO:0000313" key="3">
    <source>
        <dbReference type="Proteomes" id="UP000703038"/>
    </source>
</evidence>
<accession>A0ABS2KPV8</accession>
<protein>
    <submittedName>
        <fullName evidence="2">ElaB/YqjD/DUF883 family membrane-anchored ribosome-binding protein</fullName>
    </submittedName>
</protein>
<dbReference type="Pfam" id="PF14013">
    <property type="entry name" value="MT0933_antitox"/>
    <property type="match status" value="1"/>
</dbReference>
<proteinExistence type="predicted"/>
<evidence type="ECO:0000256" key="1">
    <source>
        <dbReference type="SAM" id="MobiDB-lite"/>
    </source>
</evidence>
<reference evidence="2 3" key="1">
    <citation type="submission" date="2021-01" db="EMBL/GenBank/DDBJ databases">
        <title>Genomics of switchgrass bacterial isolates.</title>
        <authorList>
            <person name="Shade A."/>
        </authorList>
    </citation>
    <scope>NUCLEOTIDE SEQUENCE [LARGE SCALE GENOMIC DNA]</scope>
    <source>
        <strain evidence="2 3">PvP111</strain>
    </source>
</reference>
<dbReference type="InterPro" id="IPR028037">
    <property type="entry name" value="Antitoxin_Rv0909/MT0933"/>
</dbReference>